<reference evidence="2 3" key="1">
    <citation type="submission" date="2019-05" db="EMBL/GenBank/DDBJ databases">
        <authorList>
            <person name="Narsing Rao M.P."/>
            <person name="Li W.J."/>
        </authorList>
    </citation>
    <scope>NUCLEOTIDE SEQUENCE [LARGE SCALE GENOMIC DNA]</scope>
    <source>
        <strain evidence="2 3">SYSU_K30003</strain>
    </source>
</reference>
<dbReference type="AlphaFoldDB" id="A0A5R9G9G6"/>
<dbReference type="GO" id="GO:0016740">
    <property type="term" value="F:transferase activity"/>
    <property type="evidence" value="ECO:0007669"/>
    <property type="project" value="UniProtKB-KW"/>
</dbReference>
<dbReference type="InterPro" id="IPR002575">
    <property type="entry name" value="Aminoglycoside_PTrfase"/>
</dbReference>
<dbReference type="PANTHER" id="PTHR21310">
    <property type="entry name" value="AMINOGLYCOSIDE PHOSPHOTRANSFERASE-RELATED-RELATED"/>
    <property type="match status" value="1"/>
</dbReference>
<keyword evidence="2" id="KW-0808">Transferase</keyword>
<dbReference type="Proteomes" id="UP000309676">
    <property type="component" value="Unassembled WGS sequence"/>
</dbReference>
<evidence type="ECO:0000313" key="3">
    <source>
        <dbReference type="Proteomes" id="UP000309676"/>
    </source>
</evidence>
<feature type="domain" description="Aminoglycoside phosphotransferase" evidence="1">
    <location>
        <begin position="76"/>
        <end position="259"/>
    </location>
</feature>
<proteinExistence type="predicted"/>
<organism evidence="2 3">
    <name type="scientific">Paenibacillus antri</name>
    <dbReference type="NCBI Taxonomy" id="2582848"/>
    <lineage>
        <taxon>Bacteria</taxon>
        <taxon>Bacillati</taxon>
        <taxon>Bacillota</taxon>
        <taxon>Bacilli</taxon>
        <taxon>Bacillales</taxon>
        <taxon>Paenibacillaceae</taxon>
        <taxon>Paenibacillus</taxon>
    </lineage>
</organism>
<protein>
    <submittedName>
        <fullName evidence="2">Aminoglycoside phosphotransferase family protein</fullName>
    </submittedName>
</protein>
<gene>
    <name evidence="2" type="ORF">FE782_18690</name>
</gene>
<dbReference type="RefSeq" id="WP_138195763.1">
    <property type="nucleotide sequence ID" value="NZ_VCIW01000013.1"/>
</dbReference>
<keyword evidence="3" id="KW-1185">Reference proteome</keyword>
<sequence>MTSFKPTMNVEQAKAALQRIEGVPVEEATPIEMGEISRAFRYAVGGEERIVHFKFDMSGVEKTRYMAERYGPILGLPRVLKTGSVDGIPYTVSELLPGKPLSRLREEELLAAMPDLVRRFRELNRIRGSEADGYGWISAGGKAVYPSWGAFVASLFSEEQEGFYAGWTALFDQGILERDVFDAVYAAIRELLPYAPKEKYLVHGDFHFWNMLSDGAAVTGIVDWEMAMYGDFMFDVAVLHLWHPQARFPERVREAWEAEGEAIPRFEERLRCYRLIKGLDGLRFYAKKGDRPAYDFMKSELMPLL</sequence>
<evidence type="ECO:0000313" key="2">
    <source>
        <dbReference type="EMBL" id="TLS50730.1"/>
    </source>
</evidence>
<dbReference type="InterPro" id="IPR051678">
    <property type="entry name" value="AGP_Transferase"/>
</dbReference>
<dbReference type="SUPFAM" id="SSF56112">
    <property type="entry name" value="Protein kinase-like (PK-like)"/>
    <property type="match status" value="1"/>
</dbReference>
<dbReference type="OrthoDB" id="2568768at2"/>
<dbReference type="PANTHER" id="PTHR21310:SF15">
    <property type="entry name" value="AMINOGLYCOSIDE PHOSPHOTRANSFERASE DOMAIN-CONTAINING PROTEIN"/>
    <property type="match status" value="1"/>
</dbReference>
<dbReference type="EMBL" id="VCIW01000013">
    <property type="protein sequence ID" value="TLS50730.1"/>
    <property type="molecule type" value="Genomic_DNA"/>
</dbReference>
<dbReference type="Pfam" id="PF01636">
    <property type="entry name" value="APH"/>
    <property type="match status" value="1"/>
</dbReference>
<dbReference type="Gene3D" id="3.90.1200.10">
    <property type="match status" value="1"/>
</dbReference>
<name>A0A5R9G9G6_9BACL</name>
<dbReference type="Gene3D" id="3.30.200.150">
    <property type="match status" value="1"/>
</dbReference>
<dbReference type="InterPro" id="IPR011009">
    <property type="entry name" value="Kinase-like_dom_sf"/>
</dbReference>
<evidence type="ECO:0000259" key="1">
    <source>
        <dbReference type="Pfam" id="PF01636"/>
    </source>
</evidence>
<comment type="caution">
    <text evidence="2">The sequence shown here is derived from an EMBL/GenBank/DDBJ whole genome shotgun (WGS) entry which is preliminary data.</text>
</comment>
<accession>A0A5R9G9G6</accession>